<keyword evidence="2" id="KW-1185">Reference proteome</keyword>
<proteinExistence type="predicted"/>
<protein>
    <submittedName>
        <fullName evidence="3">Peptidase M12A domain-containing protein</fullName>
    </submittedName>
</protein>
<evidence type="ECO:0000313" key="3">
    <source>
        <dbReference type="WBParaSite" id="nOo.2.0.1.t11132-RA"/>
    </source>
</evidence>
<dbReference type="Proteomes" id="UP000271087">
    <property type="component" value="Unassembled WGS sequence"/>
</dbReference>
<name>A0A182ESL2_ONCOC</name>
<evidence type="ECO:0000313" key="1">
    <source>
        <dbReference type="EMBL" id="VDM95021.1"/>
    </source>
</evidence>
<dbReference type="AlphaFoldDB" id="A0A182ESL2"/>
<organism evidence="3">
    <name type="scientific">Onchocerca ochengi</name>
    <name type="common">Filarial nematode worm</name>
    <dbReference type="NCBI Taxonomy" id="42157"/>
    <lineage>
        <taxon>Eukaryota</taxon>
        <taxon>Metazoa</taxon>
        <taxon>Ecdysozoa</taxon>
        <taxon>Nematoda</taxon>
        <taxon>Chromadorea</taxon>
        <taxon>Rhabditida</taxon>
        <taxon>Spirurina</taxon>
        <taxon>Spiruromorpha</taxon>
        <taxon>Filarioidea</taxon>
        <taxon>Onchocercidae</taxon>
        <taxon>Onchocerca</taxon>
    </lineage>
</organism>
<sequence>ANDVRNFGPFQNIIDQYSGLYSNEFCEFDDVEMENRSPNGHKCKLILLTMDFGKDVNGECTEGDHKVLGDLSERDIHPAEHFNSSRILCRS</sequence>
<evidence type="ECO:0000313" key="2">
    <source>
        <dbReference type="Proteomes" id="UP000271087"/>
    </source>
</evidence>
<reference evidence="3" key="1">
    <citation type="submission" date="2016-06" db="UniProtKB">
        <authorList>
            <consortium name="WormBaseParasite"/>
        </authorList>
    </citation>
    <scope>IDENTIFICATION</scope>
</reference>
<accession>A0A182ESL2</accession>
<dbReference type="EMBL" id="UYRW01007310">
    <property type="protein sequence ID" value="VDM95021.1"/>
    <property type="molecule type" value="Genomic_DNA"/>
</dbReference>
<dbReference type="WBParaSite" id="nOo.2.0.1.t11132-RA">
    <property type="protein sequence ID" value="nOo.2.0.1.t11132-RA"/>
    <property type="gene ID" value="nOo.2.0.1.g11132"/>
</dbReference>
<gene>
    <name evidence="1" type="ORF">NOO_LOCUS11132</name>
</gene>
<reference evidence="1 2" key="2">
    <citation type="submission" date="2018-08" db="EMBL/GenBank/DDBJ databases">
        <authorList>
            <person name="Laetsch R D."/>
            <person name="Stevens L."/>
            <person name="Kumar S."/>
            <person name="Blaxter L. M."/>
        </authorList>
    </citation>
    <scope>NUCLEOTIDE SEQUENCE [LARGE SCALE GENOMIC DNA]</scope>
</reference>
<dbReference type="STRING" id="42157.A0A182ESL2"/>